<evidence type="ECO:0000313" key="1">
    <source>
        <dbReference type="EMBL" id="KKB24456.1"/>
    </source>
</evidence>
<name>A0AAJ0JMM2_STACA</name>
<evidence type="ECO:0000313" key="2">
    <source>
        <dbReference type="Proteomes" id="UP000033530"/>
    </source>
</evidence>
<reference evidence="1 2" key="1">
    <citation type="submission" date="2015-03" db="EMBL/GenBank/DDBJ databases">
        <title>Draft Genome Sequence of S. carnosus subsp. utilis LTH 7013, Isolated from South Tirolean Ham.</title>
        <authorList>
            <person name="Mueller A."/>
            <person name="Huptas C."/>
            <person name="Wenning M."/>
            <person name="Weiss A."/>
            <person name="Schmidt H."/>
        </authorList>
    </citation>
    <scope>NUCLEOTIDE SEQUENCE [LARGE SCALE GENOMIC DNA]</scope>
    <source>
        <strain evidence="1 2">LTH7013</strain>
    </source>
</reference>
<dbReference type="AlphaFoldDB" id="A0AAJ0JMM2"/>
<organism evidence="1 2">
    <name type="scientific">Staphylococcus carnosus</name>
    <dbReference type="NCBI Taxonomy" id="1281"/>
    <lineage>
        <taxon>Bacteria</taxon>
        <taxon>Bacillati</taxon>
        <taxon>Bacillota</taxon>
        <taxon>Bacilli</taxon>
        <taxon>Bacillales</taxon>
        <taxon>Staphylococcaceae</taxon>
        <taxon>Staphylococcus</taxon>
    </lineage>
</organism>
<accession>A0AAJ0JMM2</accession>
<sequence>MIGFFQTQGINNPSNTTIEAFRHQQIFANFDNFYHAVGQFTLNMEKQAQYNYYMSQQKQNFINIAQQDKLIKQNEEIIRLLKIIADK</sequence>
<protein>
    <submittedName>
        <fullName evidence="1">Uncharacterized protein</fullName>
    </submittedName>
</protein>
<comment type="caution">
    <text evidence="1">The sequence shown here is derived from an EMBL/GenBank/DDBJ whole genome shotgun (WGS) entry which is preliminary data.</text>
</comment>
<gene>
    <name evidence="1" type="ORF">VV61_11970</name>
</gene>
<proteinExistence type="predicted"/>
<dbReference type="Proteomes" id="UP000033530">
    <property type="component" value="Unassembled WGS sequence"/>
</dbReference>
<dbReference type="EMBL" id="LAIU01000010">
    <property type="protein sequence ID" value="KKB24456.1"/>
    <property type="molecule type" value="Genomic_DNA"/>
</dbReference>